<dbReference type="InterPro" id="IPR055303">
    <property type="entry name" value="ATMIN"/>
</dbReference>
<dbReference type="Proteomes" id="UP000828236">
    <property type="component" value="Unassembled WGS sequence"/>
</dbReference>
<sequence length="437" mass="51174">MSSIFLPAAIIPISNHNYQKSSNTIQFKCTEKNCPYGPSGLKFFKKEIFLQNHMKNIHGEKKFQCSKCEQKFGLEFQIKYHEKYCGQQLCCATCMKCYDKPTSLLMHCKRLGHRLPDDESFKFRKPKSESSTECTNCLKGKNFILIPMMATTIIPETTCDISIVNDDHNNLNKSHNNGNKFILPKNTAGDSKQTQTLMNNNTDKIILKNDSNDRIGKRSTECQTIRKRHRRHSRPIESNSIQTQTMYSSFDLPSVMINHSDHDAAGSRNDEKDCQRRKIFPLKNFDSPTTNMNVKSTHHSTFTQTLFDEEMENDSTSIIQHHDDPFMIKSSIIIEDDEDRQQQQQQQSTHRNNNHDDDNLDVETNNHRSLYQNIETQTKEDDNDDCSWDHHHHHDDDLRFKEFFEFVDIETQTIWNYDQTTQTDHHHHSDDWSVFLN</sequence>
<dbReference type="GO" id="GO:0005634">
    <property type="term" value="C:nucleus"/>
    <property type="evidence" value="ECO:0007669"/>
    <property type="project" value="TreeGrafter"/>
</dbReference>
<proteinExistence type="predicted"/>
<evidence type="ECO:0000313" key="3">
    <source>
        <dbReference type="EMBL" id="KAH7638665.1"/>
    </source>
</evidence>
<feature type="region of interest" description="Disordered" evidence="1">
    <location>
        <begin position="337"/>
        <end position="363"/>
    </location>
</feature>
<evidence type="ECO:0000256" key="1">
    <source>
        <dbReference type="SAM" id="MobiDB-lite"/>
    </source>
</evidence>
<dbReference type="PANTHER" id="PTHR46664:SF1">
    <property type="entry name" value="ATM INTERACTOR"/>
    <property type="match status" value="1"/>
</dbReference>
<reference evidence="3" key="1">
    <citation type="submission" date="2020-06" db="EMBL/GenBank/DDBJ databases">
        <authorList>
            <person name="Ji K."/>
            <person name="Li J."/>
        </authorList>
    </citation>
    <scope>NUCLEOTIDE SEQUENCE</scope>
    <source>
        <strain evidence="3">JKM2019</strain>
        <tissue evidence="3">Whole body</tissue>
    </source>
</reference>
<comment type="caution">
    <text evidence="3">The sequence shown here is derived from an EMBL/GenBank/DDBJ whole genome shotgun (WGS) entry which is preliminary data.</text>
</comment>
<reference evidence="3" key="2">
    <citation type="journal article" date="2021" name="World Allergy Organ. J.">
        <title>Chromosome-level assembly of Dermatophagoides farinae genome and transcriptome reveals two novel allergens Der f 37 and Der f 39.</title>
        <authorList>
            <person name="Chen J."/>
            <person name="Cai Z."/>
            <person name="Fan D."/>
            <person name="Hu J."/>
            <person name="Hou Y."/>
            <person name="He Y."/>
            <person name="Zhang Z."/>
            <person name="Zhao Z."/>
            <person name="Gao P."/>
            <person name="Hu W."/>
            <person name="Sun J."/>
            <person name="Li J."/>
            <person name="Ji K."/>
        </authorList>
    </citation>
    <scope>NUCLEOTIDE SEQUENCE</scope>
    <source>
        <strain evidence="3">JKM2019</strain>
    </source>
</reference>
<dbReference type="SMART" id="SM00355">
    <property type="entry name" value="ZnF_C2H2"/>
    <property type="match status" value="3"/>
</dbReference>
<dbReference type="Gene3D" id="3.30.160.60">
    <property type="entry name" value="Classic Zinc Finger"/>
    <property type="match status" value="1"/>
</dbReference>
<dbReference type="GO" id="GO:0000981">
    <property type="term" value="F:DNA-binding transcription factor activity, RNA polymerase II-specific"/>
    <property type="evidence" value="ECO:0007669"/>
    <property type="project" value="TreeGrafter"/>
</dbReference>
<organism evidence="3">
    <name type="scientific">Dermatophagoides farinae</name>
    <name type="common">American house dust mite</name>
    <dbReference type="NCBI Taxonomy" id="6954"/>
    <lineage>
        <taxon>Eukaryota</taxon>
        <taxon>Metazoa</taxon>
        <taxon>Ecdysozoa</taxon>
        <taxon>Arthropoda</taxon>
        <taxon>Chelicerata</taxon>
        <taxon>Arachnida</taxon>
        <taxon>Acari</taxon>
        <taxon>Acariformes</taxon>
        <taxon>Sarcoptiformes</taxon>
        <taxon>Astigmata</taxon>
        <taxon>Psoroptidia</taxon>
        <taxon>Analgoidea</taxon>
        <taxon>Pyroglyphidae</taxon>
        <taxon>Dermatophagoidinae</taxon>
        <taxon>Dermatophagoides</taxon>
    </lineage>
</organism>
<name>A0A9D4SF28_DERFA</name>
<dbReference type="GO" id="GO:0000976">
    <property type="term" value="F:transcription cis-regulatory region binding"/>
    <property type="evidence" value="ECO:0007669"/>
    <property type="project" value="InterPro"/>
</dbReference>
<dbReference type="GO" id="GO:0045944">
    <property type="term" value="P:positive regulation of transcription by RNA polymerase II"/>
    <property type="evidence" value="ECO:0007669"/>
    <property type="project" value="InterPro"/>
</dbReference>
<protein>
    <recommendedName>
        <fullName evidence="2">C2H2-type domain-containing protein</fullName>
    </recommendedName>
</protein>
<feature type="domain" description="C2H2-type" evidence="2">
    <location>
        <begin position="90"/>
        <end position="113"/>
    </location>
</feature>
<evidence type="ECO:0000259" key="2">
    <source>
        <dbReference type="PROSITE" id="PS00028"/>
    </source>
</evidence>
<dbReference type="EMBL" id="SDOV01000007">
    <property type="protein sequence ID" value="KAH7638665.1"/>
    <property type="molecule type" value="Genomic_DNA"/>
</dbReference>
<dbReference type="AlphaFoldDB" id="A0A9D4SF28"/>
<dbReference type="InterPro" id="IPR013087">
    <property type="entry name" value="Znf_C2H2_type"/>
</dbReference>
<gene>
    <name evidence="3" type="ORF">HUG17_2698</name>
</gene>
<dbReference type="PROSITE" id="PS00028">
    <property type="entry name" value="ZINC_FINGER_C2H2_1"/>
    <property type="match status" value="1"/>
</dbReference>
<dbReference type="PANTHER" id="PTHR46664">
    <property type="entry name" value="ATM INTERACTOR"/>
    <property type="match status" value="1"/>
</dbReference>
<accession>A0A9D4SF28</accession>